<dbReference type="RefSeq" id="WP_152233132.1">
    <property type="nucleotide sequence ID" value="NZ_BAAAOT010000029.1"/>
</dbReference>
<keyword evidence="2" id="KW-1185">Reference proteome</keyword>
<reference evidence="1 2" key="1">
    <citation type="submission" date="2019-10" db="EMBL/GenBank/DDBJ databases">
        <title>Georgenia wutianyii sp. nov. and Georgenia yuyongxinii sp. nov. isolated from plateau pika (Ochotona curzoniae) in the Qinghai-Tibet plateau of China.</title>
        <authorList>
            <person name="Tian Z."/>
        </authorList>
    </citation>
    <scope>NUCLEOTIDE SEQUENCE [LARGE SCALE GENOMIC DNA]</scope>
    <source>
        <strain evidence="1 2">JCM 15130</strain>
    </source>
</reference>
<dbReference type="SUPFAM" id="SSF50475">
    <property type="entry name" value="FMN-binding split barrel"/>
    <property type="match status" value="1"/>
</dbReference>
<name>A0A7J9V308_9MICO</name>
<gene>
    <name evidence="1" type="ORF">GB882_16795</name>
</gene>
<protein>
    <submittedName>
        <fullName evidence="1">Pyridoxamine 5'-phosphate oxidase family protein</fullName>
    </submittedName>
</protein>
<dbReference type="Gene3D" id="2.30.110.10">
    <property type="entry name" value="Electron Transport, Fmn-binding Protein, Chain A"/>
    <property type="match status" value="1"/>
</dbReference>
<evidence type="ECO:0000313" key="1">
    <source>
        <dbReference type="EMBL" id="MPV90334.1"/>
    </source>
</evidence>
<organism evidence="1 2">
    <name type="scientific">Georgenia ruanii</name>
    <dbReference type="NCBI Taxonomy" id="348442"/>
    <lineage>
        <taxon>Bacteria</taxon>
        <taxon>Bacillati</taxon>
        <taxon>Actinomycetota</taxon>
        <taxon>Actinomycetes</taxon>
        <taxon>Micrococcales</taxon>
        <taxon>Bogoriellaceae</taxon>
        <taxon>Georgenia</taxon>
    </lineage>
</organism>
<comment type="caution">
    <text evidence="1">The sequence shown here is derived from an EMBL/GenBank/DDBJ whole genome shotgun (WGS) entry which is preliminary data.</text>
</comment>
<dbReference type="InterPro" id="IPR024747">
    <property type="entry name" value="Pyridox_Oxase-rel"/>
</dbReference>
<dbReference type="Pfam" id="PF12900">
    <property type="entry name" value="Pyridox_ox_2"/>
    <property type="match status" value="1"/>
</dbReference>
<evidence type="ECO:0000313" key="2">
    <source>
        <dbReference type="Proteomes" id="UP000429644"/>
    </source>
</evidence>
<dbReference type="EMBL" id="WHPD01003615">
    <property type="protein sequence ID" value="MPV90334.1"/>
    <property type="molecule type" value="Genomic_DNA"/>
</dbReference>
<accession>A0A7J9V308</accession>
<dbReference type="InterPro" id="IPR012349">
    <property type="entry name" value="Split_barrel_FMN-bd"/>
</dbReference>
<dbReference type="AlphaFoldDB" id="A0A7J9V308"/>
<dbReference type="OrthoDB" id="7062584at2"/>
<proteinExistence type="predicted"/>
<sequence>MGFDDEHRITPLSDDACWELLEANDLARLAVSVANRPDIYPISYLSRDRKLYLRTSEGSKLLELAINSQVALEVDRVDDDHASSVVVHGRARRLEKEAEIAAVEQLPLRVRLPIAAPVYVEITPEMVEGRAFDFTPE</sequence>
<dbReference type="Proteomes" id="UP000429644">
    <property type="component" value="Unassembled WGS sequence"/>
</dbReference>